<dbReference type="GO" id="GO:0016020">
    <property type="term" value="C:membrane"/>
    <property type="evidence" value="ECO:0007669"/>
    <property type="project" value="UniProtKB-SubCell"/>
</dbReference>
<dbReference type="PANTHER" id="PTHR23505:SF79">
    <property type="entry name" value="PROTEIN SPINSTER"/>
    <property type="match status" value="1"/>
</dbReference>
<dbReference type="AlphaFoldDB" id="A0A915K5X5"/>
<keyword evidence="9" id="KW-1185">Reference proteome</keyword>
<evidence type="ECO:0000313" key="10">
    <source>
        <dbReference type="WBParaSite" id="nRc.2.0.1.t34135-RA"/>
    </source>
</evidence>
<feature type="domain" description="Major facilitator superfamily (MFS) profile" evidence="8">
    <location>
        <begin position="76"/>
        <end position="478"/>
    </location>
</feature>
<dbReference type="CDD" id="cd17328">
    <property type="entry name" value="MFS_spinster_like"/>
    <property type="match status" value="1"/>
</dbReference>
<dbReference type="GO" id="GO:0022857">
    <property type="term" value="F:transmembrane transporter activity"/>
    <property type="evidence" value="ECO:0007669"/>
    <property type="project" value="InterPro"/>
</dbReference>
<accession>A0A915K5X5</accession>
<evidence type="ECO:0000256" key="4">
    <source>
        <dbReference type="ARBA" id="ARBA00022989"/>
    </source>
</evidence>
<evidence type="ECO:0000256" key="2">
    <source>
        <dbReference type="ARBA" id="ARBA00022448"/>
    </source>
</evidence>
<evidence type="ECO:0000256" key="6">
    <source>
        <dbReference type="ARBA" id="ARBA00024338"/>
    </source>
</evidence>
<dbReference type="InterPro" id="IPR036259">
    <property type="entry name" value="MFS_trans_sf"/>
</dbReference>
<dbReference type="PROSITE" id="PS50850">
    <property type="entry name" value="MFS"/>
    <property type="match status" value="1"/>
</dbReference>
<feature type="transmembrane region" description="Helical" evidence="7">
    <location>
        <begin position="71"/>
        <end position="89"/>
    </location>
</feature>
<keyword evidence="4 7" id="KW-1133">Transmembrane helix</keyword>
<reference evidence="10" key="1">
    <citation type="submission" date="2022-11" db="UniProtKB">
        <authorList>
            <consortium name="WormBaseParasite"/>
        </authorList>
    </citation>
    <scope>IDENTIFICATION</scope>
</reference>
<dbReference type="Proteomes" id="UP000887565">
    <property type="component" value="Unplaced"/>
</dbReference>
<keyword evidence="5 7" id="KW-0472">Membrane</keyword>
<dbReference type="SUPFAM" id="SSF103473">
    <property type="entry name" value="MFS general substrate transporter"/>
    <property type="match status" value="1"/>
</dbReference>
<dbReference type="InterPro" id="IPR020846">
    <property type="entry name" value="MFS_dom"/>
</dbReference>
<keyword evidence="3 7" id="KW-0812">Transmembrane</keyword>
<comment type="similarity">
    <text evidence="6">Belongs to the major facilitator superfamily. Spinster (TC 2.A.1.49) family.</text>
</comment>
<evidence type="ECO:0000256" key="1">
    <source>
        <dbReference type="ARBA" id="ARBA00004141"/>
    </source>
</evidence>
<evidence type="ECO:0000256" key="5">
    <source>
        <dbReference type="ARBA" id="ARBA00023136"/>
    </source>
</evidence>
<evidence type="ECO:0000259" key="8">
    <source>
        <dbReference type="PROSITE" id="PS50850"/>
    </source>
</evidence>
<name>A0A915K5X5_ROMCU</name>
<dbReference type="PANTHER" id="PTHR23505">
    <property type="entry name" value="SPINSTER"/>
    <property type="match status" value="1"/>
</dbReference>
<comment type="subcellular location">
    <subcellularLocation>
        <location evidence="1">Membrane</location>
        <topology evidence="1">Multi-pass membrane protein</topology>
    </subcellularLocation>
</comment>
<evidence type="ECO:0000256" key="3">
    <source>
        <dbReference type="ARBA" id="ARBA00022692"/>
    </source>
</evidence>
<protein>
    <submittedName>
        <fullName evidence="10">Major facilitator superfamily (MFS) profile domain-containing protein</fullName>
    </submittedName>
</protein>
<dbReference type="Gene3D" id="1.20.1250.20">
    <property type="entry name" value="MFS general substrate transporter like domains"/>
    <property type="match status" value="1"/>
</dbReference>
<feature type="transmembrane region" description="Helical" evidence="7">
    <location>
        <begin position="165"/>
        <end position="185"/>
    </location>
</feature>
<keyword evidence="2" id="KW-0813">Transport</keyword>
<dbReference type="Pfam" id="PF07690">
    <property type="entry name" value="MFS_1"/>
    <property type="match status" value="1"/>
</dbReference>
<feature type="transmembrane region" description="Helical" evidence="7">
    <location>
        <begin position="337"/>
        <end position="358"/>
    </location>
</feature>
<feature type="transmembrane region" description="Helical" evidence="7">
    <location>
        <begin position="205"/>
        <end position="227"/>
    </location>
</feature>
<dbReference type="WBParaSite" id="nRc.2.0.1.t34135-RA">
    <property type="protein sequence ID" value="nRc.2.0.1.t34135-RA"/>
    <property type="gene ID" value="nRc.2.0.1.g34135"/>
</dbReference>
<organism evidence="9 10">
    <name type="scientific">Romanomermis culicivorax</name>
    <name type="common">Nematode worm</name>
    <dbReference type="NCBI Taxonomy" id="13658"/>
    <lineage>
        <taxon>Eukaryota</taxon>
        <taxon>Metazoa</taxon>
        <taxon>Ecdysozoa</taxon>
        <taxon>Nematoda</taxon>
        <taxon>Enoplea</taxon>
        <taxon>Dorylaimia</taxon>
        <taxon>Mermithida</taxon>
        <taxon>Mermithoidea</taxon>
        <taxon>Mermithidae</taxon>
        <taxon>Romanomermis</taxon>
    </lineage>
</organism>
<feature type="transmembrane region" description="Helical" evidence="7">
    <location>
        <begin position="141"/>
        <end position="159"/>
    </location>
</feature>
<feature type="transmembrane region" description="Helical" evidence="7">
    <location>
        <begin position="302"/>
        <end position="325"/>
    </location>
</feature>
<proteinExistence type="inferred from homology"/>
<dbReference type="InterPro" id="IPR011701">
    <property type="entry name" value="MFS"/>
</dbReference>
<evidence type="ECO:0000256" key="7">
    <source>
        <dbReference type="SAM" id="Phobius"/>
    </source>
</evidence>
<evidence type="ECO:0000313" key="9">
    <source>
        <dbReference type="Proteomes" id="UP000887565"/>
    </source>
</evidence>
<dbReference type="InterPro" id="IPR044770">
    <property type="entry name" value="MFS_spinster-like"/>
</dbReference>
<feature type="transmembrane region" description="Helical" evidence="7">
    <location>
        <begin position="114"/>
        <end position="134"/>
    </location>
</feature>
<sequence>MTDDSRSRAYTPAGAITDFNPQFTPKHKAASVESFAKISVGGKSRDASSLNVSASKDVLYSDKSEWKRSKCQAYSTVIILLSINLLNYMDRYTIAAVLLPIQQYFEIGDGFGGLLQTVFICAYMIFAPVFGYLGDRYSRKLIMIAGIFIWSSTVLLSSFVDREHFYLFVLTRAVVGIGEASYSTVSPTIIADLFAKDQRSLMLMLFYFAIPVGSGLGYVLGGAVASFTNSWQWGVRNLVEEVLKLKMRQWQGQITLCKTCSIYRRIAHMGSSSNSLSFNSSTIHSKTKIVSLDDRQPYTEGLTLIFGVVTCLSGFVGVTIGSMWATYWRKTNGQADALVCAIGLLLCLPFYFIVVNYGHLFSRLILFEATNRTAENFLQSIRSVQIKNIETRFTKIQVSVKKPQAPACARYDGTSAGAGAWDIPNLDSQKYFLWIQTLARSKCRLIRITIQSSGAASYINTKTSFHFIPYPKNFRMKL</sequence>